<accession>A0A0B1SNM8</accession>
<dbReference type="InterPro" id="IPR036860">
    <property type="entry name" value="SH2_dom_sf"/>
</dbReference>
<proteinExistence type="predicted"/>
<name>A0A0B1SNM8_OESDE</name>
<reference evidence="1 2" key="1">
    <citation type="submission" date="2014-03" db="EMBL/GenBank/DDBJ databases">
        <title>Draft genome of the hookworm Oesophagostomum dentatum.</title>
        <authorList>
            <person name="Mitreva M."/>
        </authorList>
    </citation>
    <scope>NUCLEOTIDE SEQUENCE [LARGE SCALE GENOMIC DNA]</scope>
    <source>
        <strain evidence="1 2">OD-Hann</strain>
    </source>
</reference>
<organism evidence="1 2">
    <name type="scientific">Oesophagostomum dentatum</name>
    <name type="common">Nodular worm</name>
    <dbReference type="NCBI Taxonomy" id="61180"/>
    <lineage>
        <taxon>Eukaryota</taxon>
        <taxon>Metazoa</taxon>
        <taxon>Ecdysozoa</taxon>
        <taxon>Nematoda</taxon>
        <taxon>Chromadorea</taxon>
        <taxon>Rhabditida</taxon>
        <taxon>Rhabditina</taxon>
        <taxon>Rhabditomorpha</taxon>
        <taxon>Strongyloidea</taxon>
        <taxon>Strongylidae</taxon>
        <taxon>Oesophagostomum</taxon>
    </lineage>
</organism>
<dbReference type="EMBL" id="KN566684">
    <property type="protein sequence ID" value="KHJ84805.1"/>
    <property type="molecule type" value="Genomic_DNA"/>
</dbReference>
<evidence type="ECO:0000313" key="2">
    <source>
        <dbReference type="Proteomes" id="UP000053660"/>
    </source>
</evidence>
<keyword evidence="2" id="KW-1185">Reference proteome</keyword>
<feature type="non-terminal residue" evidence="1">
    <location>
        <position position="107"/>
    </location>
</feature>
<protein>
    <recommendedName>
        <fullName evidence="3">SH2 domain-containing protein</fullName>
    </recommendedName>
</protein>
<gene>
    <name evidence="1" type="ORF">OESDEN_15476</name>
</gene>
<dbReference type="Proteomes" id="UP000053660">
    <property type="component" value="Unassembled WGS sequence"/>
</dbReference>
<dbReference type="Gene3D" id="3.30.505.10">
    <property type="entry name" value="SH2 domain"/>
    <property type="match status" value="1"/>
</dbReference>
<evidence type="ECO:0008006" key="3">
    <source>
        <dbReference type="Google" id="ProtNLM"/>
    </source>
</evidence>
<sequence>MSSVRIWRDSARSGPMILKAYASPSYESDETGSNIDENMMIKGPEWVVPQEYSSSPIVKELAESCDQNFIVRASSKPGCMAISVRLPDDHEMHTDHYIIEYGKRGSV</sequence>
<dbReference type="AlphaFoldDB" id="A0A0B1SNM8"/>
<evidence type="ECO:0000313" key="1">
    <source>
        <dbReference type="EMBL" id="KHJ84805.1"/>
    </source>
</evidence>
<dbReference type="OrthoDB" id="21085at2759"/>